<evidence type="ECO:0000313" key="1">
    <source>
        <dbReference type="EMBL" id="TYS46792.1"/>
    </source>
</evidence>
<name>A0A5D4RB57_9BACI</name>
<dbReference type="Proteomes" id="UP000322139">
    <property type="component" value="Unassembled WGS sequence"/>
</dbReference>
<gene>
    <name evidence="1" type="ORF">FZD51_15080</name>
</gene>
<protein>
    <submittedName>
        <fullName evidence="1">Uncharacterized protein</fullName>
    </submittedName>
</protein>
<comment type="caution">
    <text evidence="1">The sequence shown here is derived from an EMBL/GenBank/DDBJ whole genome shotgun (WGS) entry which is preliminary data.</text>
</comment>
<accession>A0A5D4RB57</accession>
<proteinExistence type="predicted"/>
<reference evidence="1 2" key="1">
    <citation type="submission" date="2019-08" db="EMBL/GenBank/DDBJ databases">
        <title>Bacillus genomes from the desert of Cuatro Cienegas, Coahuila.</title>
        <authorList>
            <person name="Olmedo-Alvarez G."/>
        </authorList>
    </citation>
    <scope>NUCLEOTIDE SEQUENCE [LARGE SCALE GENOMIC DNA]</scope>
    <source>
        <strain evidence="1 2">CH446_14T</strain>
    </source>
</reference>
<dbReference type="EMBL" id="VTER01000007">
    <property type="protein sequence ID" value="TYS46792.1"/>
    <property type="molecule type" value="Genomic_DNA"/>
</dbReference>
<evidence type="ECO:0000313" key="2">
    <source>
        <dbReference type="Proteomes" id="UP000322139"/>
    </source>
</evidence>
<dbReference type="RefSeq" id="WP_148975534.1">
    <property type="nucleotide sequence ID" value="NZ_VTER01000007.1"/>
</dbReference>
<organism evidence="1 2">
    <name type="scientific">Bacillus infantis</name>
    <dbReference type="NCBI Taxonomy" id="324767"/>
    <lineage>
        <taxon>Bacteria</taxon>
        <taxon>Bacillati</taxon>
        <taxon>Bacillota</taxon>
        <taxon>Bacilli</taxon>
        <taxon>Bacillales</taxon>
        <taxon>Bacillaceae</taxon>
        <taxon>Bacillus</taxon>
    </lineage>
</organism>
<sequence length="78" mass="8767">MAFQAMDWKVIQKTRSDLTGMLTHLTRRQDDKNLNAIDVLIKILNEKNLAGSTKGFIIGSQEVVCFQEAPLYSRNIGA</sequence>
<dbReference type="AlphaFoldDB" id="A0A5D4RB57"/>